<evidence type="ECO:0000256" key="6">
    <source>
        <dbReference type="ARBA" id="ARBA00022787"/>
    </source>
</evidence>
<evidence type="ECO:0000313" key="14">
    <source>
        <dbReference type="EMBL" id="CAD7638679.1"/>
    </source>
</evidence>
<dbReference type="PANTHER" id="PTHR12504:SF0">
    <property type="entry name" value="MITOCHONDRIAL IMPORT RECEPTOR SUBUNIT TOM22 HOMOLOG"/>
    <property type="match status" value="1"/>
</dbReference>
<keyword evidence="9" id="KW-0811">Translocation</keyword>
<feature type="region of interest" description="Disordered" evidence="13">
    <location>
        <begin position="74"/>
        <end position="98"/>
    </location>
</feature>
<keyword evidence="5" id="KW-0812">Transmembrane</keyword>
<dbReference type="GO" id="GO:0006886">
    <property type="term" value="P:intracellular protein transport"/>
    <property type="evidence" value="ECO:0007669"/>
    <property type="project" value="InterPro"/>
</dbReference>
<keyword evidence="6" id="KW-1000">Mitochondrion outer membrane</keyword>
<evidence type="ECO:0000256" key="5">
    <source>
        <dbReference type="ARBA" id="ARBA00022692"/>
    </source>
</evidence>
<evidence type="ECO:0000256" key="9">
    <source>
        <dbReference type="ARBA" id="ARBA00023010"/>
    </source>
</evidence>
<evidence type="ECO:0000256" key="12">
    <source>
        <dbReference type="ARBA" id="ARBA00023170"/>
    </source>
</evidence>
<keyword evidence="4" id="KW-0813">Transport</keyword>
<protein>
    <recommendedName>
        <fullName evidence="3">Mitochondrial import receptor subunit TOM22 homolog</fullName>
    </recommendedName>
</protein>
<dbReference type="EMBL" id="OC915107">
    <property type="protein sequence ID" value="CAD7638679.1"/>
    <property type="molecule type" value="Genomic_DNA"/>
</dbReference>
<keyword evidence="8" id="KW-1133">Transmembrane helix</keyword>
<evidence type="ECO:0000256" key="3">
    <source>
        <dbReference type="ARBA" id="ARBA00016229"/>
    </source>
</evidence>
<proteinExistence type="inferred from homology"/>
<dbReference type="EMBL" id="CAJPVJ010000282">
    <property type="protein sequence ID" value="CAG2161938.1"/>
    <property type="molecule type" value="Genomic_DNA"/>
</dbReference>
<keyword evidence="11" id="KW-0472">Membrane</keyword>
<accession>A0A7R9LBV4</accession>
<evidence type="ECO:0000313" key="15">
    <source>
        <dbReference type="Proteomes" id="UP000728032"/>
    </source>
</evidence>
<evidence type="ECO:0000256" key="11">
    <source>
        <dbReference type="ARBA" id="ARBA00023136"/>
    </source>
</evidence>
<reference evidence="14" key="1">
    <citation type="submission" date="2020-11" db="EMBL/GenBank/DDBJ databases">
        <authorList>
            <person name="Tran Van P."/>
        </authorList>
    </citation>
    <scope>NUCLEOTIDE SEQUENCE</scope>
</reference>
<evidence type="ECO:0000256" key="2">
    <source>
        <dbReference type="ARBA" id="ARBA00009874"/>
    </source>
</evidence>
<evidence type="ECO:0000256" key="8">
    <source>
        <dbReference type="ARBA" id="ARBA00022989"/>
    </source>
</evidence>
<gene>
    <name evidence="14" type="ORF">ONB1V03_LOCUS1539</name>
</gene>
<evidence type="ECO:0000256" key="4">
    <source>
        <dbReference type="ARBA" id="ARBA00022448"/>
    </source>
</evidence>
<comment type="similarity">
    <text evidence="2">Belongs to the Tom22 family.</text>
</comment>
<organism evidence="14">
    <name type="scientific">Oppiella nova</name>
    <dbReference type="NCBI Taxonomy" id="334625"/>
    <lineage>
        <taxon>Eukaryota</taxon>
        <taxon>Metazoa</taxon>
        <taxon>Ecdysozoa</taxon>
        <taxon>Arthropoda</taxon>
        <taxon>Chelicerata</taxon>
        <taxon>Arachnida</taxon>
        <taxon>Acari</taxon>
        <taxon>Acariformes</taxon>
        <taxon>Sarcoptiformes</taxon>
        <taxon>Oribatida</taxon>
        <taxon>Brachypylina</taxon>
        <taxon>Oppioidea</taxon>
        <taxon>Oppiidae</taxon>
        <taxon>Oppiella</taxon>
    </lineage>
</organism>
<dbReference type="GO" id="GO:0005741">
    <property type="term" value="C:mitochondrial outer membrane"/>
    <property type="evidence" value="ECO:0007669"/>
    <property type="project" value="UniProtKB-SubCell"/>
</dbReference>
<dbReference type="AlphaFoldDB" id="A0A7R9LBV4"/>
<keyword evidence="10" id="KW-0496">Mitochondrion</keyword>
<evidence type="ECO:0000256" key="1">
    <source>
        <dbReference type="ARBA" id="ARBA00004572"/>
    </source>
</evidence>
<name>A0A7R9LBV4_9ACAR</name>
<keyword evidence="7" id="KW-0653">Protein transport</keyword>
<dbReference type="Proteomes" id="UP000728032">
    <property type="component" value="Unassembled WGS sequence"/>
</dbReference>
<evidence type="ECO:0000256" key="7">
    <source>
        <dbReference type="ARBA" id="ARBA00022927"/>
    </source>
</evidence>
<comment type="subcellular location">
    <subcellularLocation>
        <location evidence="1">Mitochondrion outer membrane</location>
        <topology evidence="1">Single-pass membrane protein</topology>
    </subcellularLocation>
</comment>
<dbReference type="OrthoDB" id="10016939at2759"/>
<keyword evidence="12" id="KW-0675">Receptor</keyword>
<dbReference type="InterPro" id="IPR005683">
    <property type="entry name" value="Tom22"/>
</dbReference>
<keyword evidence="15" id="KW-1185">Reference proteome</keyword>
<sequence length="98" mass="10436">MGLTEMFPQSVRNGFVFATKGSVNGFKQLYGFSRSALWVVFTSSVVLLAPLALEMERSQLDEMSKQQQRQILLGPSAALSGGGGGHGLPMPPLSPPAK</sequence>
<feature type="compositionally biased region" description="Pro residues" evidence="13">
    <location>
        <begin position="89"/>
        <end position="98"/>
    </location>
</feature>
<evidence type="ECO:0000256" key="10">
    <source>
        <dbReference type="ARBA" id="ARBA00023128"/>
    </source>
</evidence>
<dbReference type="CDD" id="cd22884">
    <property type="entry name" value="TOM22"/>
    <property type="match status" value="1"/>
</dbReference>
<dbReference type="PANTHER" id="PTHR12504">
    <property type="entry name" value="MITOCHONDRIAL IMPORT RECEPTOR SUBUNIT TOM22"/>
    <property type="match status" value="1"/>
</dbReference>
<evidence type="ECO:0000256" key="13">
    <source>
        <dbReference type="SAM" id="MobiDB-lite"/>
    </source>
</evidence>